<protein>
    <submittedName>
        <fullName evidence="1">Uncharacterized protein</fullName>
    </submittedName>
</protein>
<gene>
    <name evidence="1" type="ORF">AAFF_G00349040</name>
</gene>
<sequence length="89" mass="10038">MLVLSGHRYSVPLRSPYSAVYPASAGPWKNFSHVFRDRSAVPATPQPDPRHLSPAAIYMERTYLAYSERVALRQPLNSRGEAPLLRLCK</sequence>
<dbReference type="AlphaFoldDB" id="A0AAD7SJT7"/>
<reference evidence="1" key="1">
    <citation type="journal article" date="2023" name="Science">
        <title>Genome structures resolve the early diversification of teleost fishes.</title>
        <authorList>
            <person name="Parey E."/>
            <person name="Louis A."/>
            <person name="Montfort J."/>
            <person name="Bouchez O."/>
            <person name="Roques C."/>
            <person name="Iampietro C."/>
            <person name="Lluch J."/>
            <person name="Castinel A."/>
            <person name="Donnadieu C."/>
            <person name="Desvignes T."/>
            <person name="Floi Bucao C."/>
            <person name="Jouanno E."/>
            <person name="Wen M."/>
            <person name="Mejri S."/>
            <person name="Dirks R."/>
            <person name="Jansen H."/>
            <person name="Henkel C."/>
            <person name="Chen W.J."/>
            <person name="Zahm M."/>
            <person name="Cabau C."/>
            <person name="Klopp C."/>
            <person name="Thompson A.W."/>
            <person name="Robinson-Rechavi M."/>
            <person name="Braasch I."/>
            <person name="Lecointre G."/>
            <person name="Bobe J."/>
            <person name="Postlethwait J.H."/>
            <person name="Berthelot C."/>
            <person name="Roest Crollius H."/>
            <person name="Guiguen Y."/>
        </authorList>
    </citation>
    <scope>NUCLEOTIDE SEQUENCE</scope>
    <source>
        <strain evidence="1">NC1722</strain>
    </source>
</reference>
<dbReference type="Proteomes" id="UP001221898">
    <property type="component" value="Unassembled WGS sequence"/>
</dbReference>
<evidence type="ECO:0000313" key="1">
    <source>
        <dbReference type="EMBL" id="KAJ8403578.1"/>
    </source>
</evidence>
<accession>A0AAD7SJT7</accession>
<dbReference type="EMBL" id="JAINUG010000057">
    <property type="protein sequence ID" value="KAJ8403578.1"/>
    <property type="molecule type" value="Genomic_DNA"/>
</dbReference>
<name>A0AAD7SJT7_9TELE</name>
<proteinExistence type="predicted"/>
<comment type="caution">
    <text evidence="1">The sequence shown here is derived from an EMBL/GenBank/DDBJ whole genome shotgun (WGS) entry which is preliminary data.</text>
</comment>
<evidence type="ECO:0000313" key="2">
    <source>
        <dbReference type="Proteomes" id="UP001221898"/>
    </source>
</evidence>
<organism evidence="1 2">
    <name type="scientific">Aldrovandia affinis</name>
    <dbReference type="NCBI Taxonomy" id="143900"/>
    <lineage>
        <taxon>Eukaryota</taxon>
        <taxon>Metazoa</taxon>
        <taxon>Chordata</taxon>
        <taxon>Craniata</taxon>
        <taxon>Vertebrata</taxon>
        <taxon>Euteleostomi</taxon>
        <taxon>Actinopterygii</taxon>
        <taxon>Neopterygii</taxon>
        <taxon>Teleostei</taxon>
        <taxon>Notacanthiformes</taxon>
        <taxon>Halosauridae</taxon>
        <taxon>Aldrovandia</taxon>
    </lineage>
</organism>
<keyword evidence="2" id="KW-1185">Reference proteome</keyword>